<dbReference type="GO" id="GO:0005886">
    <property type="term" value="C:plasma membrane"/>
    <property type="evidence" value="ECO:0007669"/>
    <property type="project" value="UniProtKB-SubCell"/>
</dbReference>
<keyword evidence="4" id="KW-0391">Immunity</keyword>
<feature type="compositionally biased region" description="Basic and acidic residues" evidence="12">
    <location>
        <begin position="356"/>
        <end position="369"/>
    </location>
</feature>
<evidence type="ECO:0000256" key="2">
    <source>
        <dbReference type="ARBA" id="ARBA00022475"/>
    </source>
</evidence>
<organism evidence="15 16">
    <name type="scientific">Megalops atlanticus</name>
    <name type="common">Tarpon</name>
    <name type="synonym">Clupea gigantea</name>
    <dbReference type="NCBI Taxonomy" id="7932"/>
    <lineage>
        <taxon>Eukaryota</taxon>
        <taxon>Metazoa</taxon>
        <taxon>Chordata</taxon>
        <taxon>Craniata</taxon>
        <taxon>Vertebrata</taxon>
        <taxon>Euteleostomi</taxon>
        <taxon>Actinopterygii</taxon>
        <taxon>Neopterygii</taxon>
        <taxon>Teleostei</taxon>
        <taxon>Elopiformes</taxon>
        <taxon>Megalopidae</taxon>
        <taxon>Megalops</taxon>
    </lineage>
</organism>
<dbReference type="PANTHER" id="PTHR24231">
    <property type="entry name" value="PURINOCEPTOR-RELATED G-PROTEIN COUPLED RECEPTOR"/>
    <property type="match status" value="1"/>
</dbReference>
<keyword evidence="7" id="KW-1064">Adaptive immunity</keyword>
<evidence type="ECO:0000256" key="8">
    <source>
        <dbReference type="ARBA" id="ARBA00023136"/>
    </source>
</evidence>
<proteinExistence type="predicted"/>
<evidence type="ECO:0000256" key="6">
    <source>
        <dbReference type="ARBA" id="ARBA00023040"/>
    </source>
</evidence>
<feature type="region of interest" description="Disordered" evidence="12">
    <location>
        <begin position="339"/>
        <end position="369"/>
    </location>
</feature>
<reference evidence="15" key="1">
    <citation type="submission" date="2021-01" db="EMBL/GenBank/DDBJ databases">
        <authorList>
            <person name="Zahm M."/>
            <person name="Roques C."/>
            <person name="Cabau C."/>
            <person name="Klopp C."/>
            <person name="Donnadieu C."/>
            <person name="Jouanno E."/>
            <person name="Lampietro C."/>
            <person name="Louis A."/>
            <person name="Herpin A."/>
            <person name="Echchiki A."/>
            <person name="Berthelot C."/>
            <person name="Parey E."/>
            <person name="Roest-Crollius H."/>
            <person name="Braasch I."/>
            <person name="Postlethwait J."/>
            <person name="Bobe J."/>
            <person name="Montfort J."/>
            <person name="Bouchez O."/>
            <person name="Begum T."/>
            <person name="Mejri S."/>
            <person name="Adams A."/>
            <person name="Chen W.-J."/>
            <person name="Guiguen Y."/>
        </authorList>
    </citation>
    <scope>NUCLEOTIDE SEQUENCE</scope>
    <source>
        <strain evidence="15">YG-15Mar2019-1</strain>
        <tissue evidence="15">Brain</tissue>
    </source>
</reference>
<dbReference type="PRINTS" id="PR01157">
    <property type="entry name" value="P2YPURNOCPTR"/>
</dbReference>
<evidence type="ECO:0000256" key="7">
    <source>
        <dbReference type="ARBA" id="ARBA00023130"/>
    </source>
</evidence>
<name>A0A9D3TB84_MEGAT</name>
<dbReference type="SUPFAM" id="SSF81321">
    <property type="entry name" value="Family A G protein-coupled receptor-like"/>
    <property type="match status" value="1"/>
</dbReference>
<dbReference type="PANTHER" id="PTHR24231:SF48">
    <property type="entry name" value="G-PROTEIN COUPLED RECEPTORS FAMILY 1 PROFILE DOMAIN-CONTAINING PROTEIN"/>
    <property type="match status" value="1"/>
</dbReference>
<keyword evidence="5 13" id="KW-1133">Transmembrane helix</keyword>
<dbReference type="GO" id="GO:0004930">
    <property type="term" value="F:G protein-coupled receptor activity"/>
    <property type="evidence" value="ECO:0007669"/>
    <property type="project" value="UniProtKB-KW"/>
</dbReference>
<dbReference type="AlphaFoldDB" id="A0A9D3TB84"/>
<dbReference type="OrthoDB" id="9990906at2759"/>
<feature type="transmembrane region" description="Helical" evidence="13">
    <location>
        <begin position="77"/>
        <end position="97"/>
    </location>
</feature>
<keyword evidence="10" id="KW-0675">Receptor</keyword>
<evidence type="ECO:0000256" key="13">
    <source>
        <dbReference type="SAM" id="Phobius"/>
    </source>
</evidence>
<evidence type="ECO:0000313" key="15">
    <source>
        <dbReference type="EMBL" id="KAG7483925.1"/>
    </source>
</evidence>
<dbReference type="PRINTS" id="PR00237">
    <property type="entry name" value="GPCRRHODOPSN"/>
</dbReference>
<sequence>MSPISGMRENESCGMGMVTNWTCLGNVTCNIDSFKHSVYPATYLVICTLGLGGNLFSLCVFLSVWRRKGTLTSVNLYLVNLLLSDLMLVCSLPFRIAYFLMGSNWAFGDFTCRLISYIFYINMYGSVYFLTVLSVMRYLAVTCPFRYVRLQSSRGAKVVCLLIWLFVSLVSIPLLTAGTNPRGKDRVQCLELGDDDLDVLVYMNHATIFLSFVLPVLIISFCYFFVVRSLLKPREVRGTKRPSYRRSCALVIIVLAIFLVCYLPYHVVRTVFLQAEQEFRRRSGNAVSCDYIERVRKAAVVTLCLVTSNSCLDPVLFFFVGENFREFFHRGRKKIVRESKRRKENRQARTELQGLKPKESECPEEIRRG</sequence>
<keyword evidence="8 13" id="KW-0472">Membrane</keyword>
<evidence type="ECO:0000256" key="11">
    <source>
        <dbReference type="ARBA" id="ARBA00023224"/>
    </source>
</evidence>
<dbReference type="GO" id="GO:0002250">
    <property type="term" value="P:adaptive immune response"/>
    <property type="evidence" value="ECO:0007669"/>
    <property type="project" value="UniProtKB-KW"/>
</dbReference>
<keyword evidence="16" id="KW-1185">Reference proteome</keyword>
<protein>
    <recommendedName>
        <fullName evidence="14">G-protein coupled receptors family 1 profile domain-containing protein</fullName>
    </recommendedName>
</protein>
<dbReference type="InterPro" id="IPR000276">
    <property type="entry name" value="GPCR_Rhodpsn"/>
</dbReference>
<dbReference type="Proteomes" id="UP001046870">
    <property type="component" value="Chromosome 3"/>
</dbReference>
<keyword evidence="3 13" id="KW-0812">Transmembrane</keyword>
<keyword evidence="9" id="KW-1015">Disulfide bond</keyword>
<evidence type="ECO:0000256" key="9">
    <source>
        <dbReference type="ARBA" id="ARBA00023157"/>
    </source>
</evidence>
<evidence type="ECO:0000256" key="3">
    <source>
        <dbReference type="ARBA" id="ARBA00022692"/>
    </source>
</evidence>
<keyword evidence="11" id="KW-0807">Transducer</keyword>
<comment type="caution">
    <text evidence="15">The sequence shown here is derived from an EMBL/GenBank/DDBJ whole genome shotgun (WGS) entry which is preliminary data.</text>
</comment>
<dbReference type="Pfam" id="PF00001">
    <property type="entry name" value="7tm_1"/>
    <property type="match status" value="1"/>
</dbReference>
<keyword evidence="2" id="KW-1003">Cell membrane</keyword>
<dbReference type="Gene3D" id="1.20.1070.10">
    <property type="entry name" value="Rhodopsin 7-helix transmembrane proteins"/>
    <property type="match status" value="1"/>
</dbReference>
<evidence type="ECO:0000313" key="16">
    <source>
        <dbReference type="Proteomes" id="UP001046870"/>
    </source>
</evidence>
<feature type="transmembrane region" description="Helical" evidence="13">
    <location>
        <begin position="159"/>
        <end position="179"/>
    </location>
</feature>
<accession>A0A9D3TB84</accession>
<evidence type="ECO:0000256" key="10">
    <source>
        <dbReference type="ARBA" id="ARBA00023170"/>
    </source>
</evidence>
<evidence type="ECO:0000256" key="4">
    <source>
        <dbReference type="ARBA" id="ARBA00022859"/>
    </source>
</evidence>
<feature type="transmembrane region" description="Helical" evidence="13">
    <location>
        <begin position="247"/>
        <end position="265"/>
    </location>
</feature>
<evidence type="ECO:0000256" key="5">
    <source>
        <dbReference type="ARBA" id="ARBA00022989"/>
    </source>
</evidence>
<evidence type="ECO:0000256" key="1">
    <source>
        <dbReference type="ARBA" id="ARBA00004651"/>
    </source>
</evidence>
<feature type="transmembrane region" description="Helical" evidence="13">
    <location>
        <begin position="117"/>
        <end position="139"/>
    </location>
</feature>
<evidence type="ECO:0000259" key="14">
    <source>
        <dbReference type="PROSITE" id="PS50262"/>
    </source>
</evidence>
<dbReference type="EMBL" id="JAFDVH010000003">
    <property type="protein sequence ID" value="KAG7483925.1"/>
    <property type="molecule type" value="Genomic_DNA"/>
</dbReference>
<feature type="transmembrane region" description="Helical" evidence="13">
    <location>
        <begin position="43"/>
        <end position="65"/>
    </location>
</feature>
<gene>
    <name evidence="15" type="ORF">MATL_G00043400</name>
</gene>
<evidence type="ECO:0000256" key="12">
    <source>
        <dbReference type="SAM" id="MobiDB-lite"/>
    </source>
</evidence>
<comment type="subcellular location">
    <subcellularLocation>
        <location evidence="1">Cell membrane</location>
        <topology evidence="1">Multi-pass membrane protein</topology>
    </subcellularLocation>
</comment>
<keyword evidence="6" id="KW-0297">G-protein coupled receptor</keyword>
<feature type="transmembrane region" description="Helical" evidence="13">
    <location>
        <begin position="199"/>
        <end position="226"/>
    </location>
</feature>
<feature type="domain" description="G-protein coupled receptors family 1 profile" evidence="14">
    <location>
        <begin position="53"/>
        <end position="317"/>
    </location>
</feature>
<dbReference type="PROSITE" id="PS50262">
    <property type="entry name" value="G_PROTEIN_RECEP_F1_2"/>
    <property type="match status" value="1"/>
</dbReference>
<dbReference type="InterPro" id="IPR017452">
    <property type="entry name" value="GPCR_Rhodpsn_7TM"/>
</dbReference>
<dbReference type="FunFam" id="1.20.1070.10:FF:000017">
    <property type="entry name" value="lysophosphatidic acid receptor 4"/>
    <property type="match status" value="1"/>
</dbReference>